<dbReference type="Proteomes" id="UP000821865">
    <property type="component" value="Chromosome 8"/>
</dbReference>
<evidence type="ECO:0000313" key="2">
    <source>
        <dbReference type="Proteomes" id="UP000821865"/>
    </source>
</evidence>
<reference evidence="1" key="1">
    <citation type="submission" date="2020-05" db="EMBL/GenBank/DDBJ databases">
        <title>Large-scale comparative analyses of tick genomes elucidate their genetic diversity and vector capacities.</title>
        <authorList>
            <person name="Jia N."/>
            <person name="Wang J."/>
            <person name="Shi W."/>
            <person name="Du L."/>
            <person name="Sun Y."/>
            <person name="Zhan W."/>
            <person name="Jiang J."/>
            <person name="Wang Q."/>
            <person name="Zhang B."/>
            <person name="Ji P."/>
            <person name="Sakyi L.B."/>
            <person name="Cui X."/>
            <person name="Yuan T."/>
            <person name="Jiang B."/>
            <person name="Yang W."/>
            <person name="Lam T.T.-Y."/>
            <person name="Chang Q."/>
            <person name="Ding S."/>
            <person name="Wang X."/>
            <person name="Zhu J."/>
            <person name="Ruan X."/>
            <person name="Zhao L."/>
            <person name="Wei J."/>
            <person name="Que T."/>
            <person name="Du C."/>
            <person name="Cheng J."/>
            <person name="Dai P."/>
            <person name="Han X."/>
            <person name="Huang E."/>
            <person name="Gao Y."/>
            <person name="Liu J."/>
            <person name="Shao H."/>
            <person name="Ye R."/>
            <person name="Li L."/>
            <person name="Wei W."/>
            <person name="Wang X."/>
            <person name="Wang C."/>
            <person name="Yang T."/>
            <person name="Huo Q."/>
            <person name="Li W."/>
            <person name="Guo W."/>
            <person name="Chen H."/>
            <person name="Zhou L."/>
            <person name="Ni X."/>
            <person name="Tian J."/>
            <person name="Zhou Y."/>
            <person name="Sheng Y."/>
            <person name="Liu T."/>
            <person name="Pan Y."/>
            <person name="Xia L."/>
            <person name="Li J."/>
            <person name="Zhao F."/>
            <person name="Cao W."/>
        </authorList>
    </citation>
    <scope>NUCLEOTIDE SEQUENCE</scope>
    <source>
        <strain evidence="1">Dsil-2018</strain>
    </source>
</reference>
<protein>
    <submittedName>
        <fullName evidence="1">Uncharacterized protein</fullName>
    </submittedName>
</protein>
<keyword evidence="2" id="KW-1185">Reference proteome</keyword>
<sequence>MCTHLWRPGKRTYPIAMADQEALAALRHRVQHLQEQLQAQQQKTTKYVNSFSTKRSVTASFMRALAGSTPVDDSLLRIIWLDRLPFHAQAIHQVQPNLPLDQLAEIADRVVEASPPPPPLFVHAAGASKPTPELASRIDEIARHVDSIQRHLDQRPTLPGSSSGRRPQISLPSLKTTRRGWFKAALYDSPPADRGTTLHHTWRSGQQRRQTGEWADVSKGEENKDTFWEFSDATAETPTAAPAASEAAPPVRRYPVRNRRAPDRYTPS</sequence>
<name>A0ACB8C781_DERSI</name>
<accession>A0ACB8C781</accession>
<evidence type="ECO:0000313" key="1">
    <source>
        <dbReference type="EMBL" id="KAH7936741.1"/>
    </source>
</evidence>
<proteinExistence type="predicted"/>
<organism evidence="1 2">
    <name type="scientific">Dermacentor silvarum</name>
    <name type="common">Tick</name>
    <dbReference type="NCBI Taxonomy" id="543639"/>
    <lineage>
        <taxon>Eukaryota</taxon>
        <taxon>Metazoa</taxon>
        <taxon>Ecdysozoa</taxon>
        <taxon>Arthropoda</taxon>
        <taxon>Chelicerata</taxon>
        <taxon>Arachnida</taxon>
        <taxon>Acari</taxon>
        <taxon>Parasitiformes</taxon>
        <taxon>Ixodida</taxon>
        <taxon>Ixodoidea</taxon>
        <taxon>Ixodidae</taxon>
        <taxon>Rhipicephalinae</taxon>
        <taxon>Dermacentor</taxon>
    </lineage>
</organism>
<dbReference type="EMBL" id="CM023477">
    <property type="protein sequence ID" value="KAH7936741.1"/>
    <property type="molecule type" value="Genomic_DNA"/>
</dbReference>
<gene>
    <name evidence="1" type="ORF">HPB49_003486</name>
</gene>
<comment type="caution">
    <text evidence="1">The sequence shown here is derived from an EMBL/GenBank/DDBJ whole genome shotgun (WGS) entry which is preliminary data.</text>
</comment>